<sequence length="224" mass="24071">MDWTVAFGMVQNLGNQSEFVEKTSSETRYNGVSDVSSSEPGWRLSGSDLGTGRISGSDRTTGSDFGSDLGSDFGSDVGSDPAIRARKTTGAWWRRAGGPAARGRRVESLSNFRRRVRPLCGSDLGEIFTGALLSTSRTLWCTQNSILSTLISGQIWFCPLFFEFLALLGSDTTVGGMAIVEVTCGAPLWKMGDGSWGVDRGDRWQQGVNNGGFWNFGGKLLEAG</sequence>
<proteinExistence type="predicted"/>
<gene>
    <name evidence="2" type="ORF">LWI29_004673</name>
</gene>
<reference evidence="2" key="2">
    <citation type="submission" date="2023-06" db="EMBL/GenBank/DDBJ databases">
        <authorList>
            <person name="Swenson N.G."/>
            <person name="Wegrzyn J.L."/>
            <person name="Mcevoy S.L."/>
        </authorList>
    </citation>
    <scope>NUCLEOTIDE SEQUENCE</scope>
    <source>
        <strain evidence="2">NS2018</strain>
        <tissue evidence="2">Leaf</tissue>
    </source>
</reference>
<feature type="compositionally biased region" description="Polar residues" evidence="1">
    <location>
        <begin position="26"/>
        <end position="39"/>
    </location>
</feature>
<comment type="caution">
    <text evidence="2">The sequence shown here is derived from an EMBL/GenBank/DDBJ whole genome shotgun (WGS) entry which is preliminary data.</text>
</comment>
<protein>
    <submittedName>
        <fullName evidence="2">Uncharacterized protein</fullName>
    </submittedName>
</protein>
<keyword evidence="3" id="KW-1185">Reference proteome</keyword>
<accession>A0AA39S5Y9</accession>
<dbReference type="EMBL" id="JAUESC010000381">
    <property type="protein sequence ID" value="KAK0588727.1"/>
    <property type="molecule type" value="Genomic_DNA"/>
</dbReference>
<dbReference type="AlphaFoldDB" id="A0AA39S5Y9"/>
<name>A0AA39S5Y9_ACESA</name>
<dbReference type="Proteomes" id="UP001168877">
    <property type="component" value="Unassembled WGS sequence"/>
</dbReference>
<evidence type="ECO:0000313" key="2">
    <source>
        <dbReference type="EMBL" id="KAK0588727.1"/>
    </source>
</evidence>
<reference evidence="2" key="1">
    <citation type="journal article" date="2022" name="Plant J.">
        <title>Strategies of tolerance reflected in two North American maple genomes.</title>
        <authorList>
            <person name="McEvoy S.L."/>
            <person name="Sezen U.U."/>
            <person name="Trouern-Trend A."/>
            <person name="McMahon S.M."/>
            <person name="Schaberg P.G."/>
            <person name="Yang J."/>
            <person name="Wegrzyn J.L."/>
            <person name="Swenson N.G."/>
        </authorList>
    </citation>
    <scope>NUCLEOTIDE SEQUENCE</scope>
    <source>
        <strain evidence="2">NS2018</strain>
    </source>
</reference>
<feature type="region of interest" description="Disordered" evidence="1">
    <location>
        <begin position="21"/>
        <end position="67"/>
    </location>
</feature>
<organism evidence="2 3">
    <name type="scientific">Acer saccharum</name>
    <name type="common">Sugar maple</name>
    <dbReference type="NCBI Taxonomy" id="4024"/>
    <lineage>
        <taxon>Eukaryota</taxon>
        <taxon>Viridiplantae</taxon>
        <taxon>Streptophyta</taxon>
        <taxon>Embryophyta</taxon>
        <taxon>Tracheophyta</taxon>
        <taxon>Spermatophyta</taxon>
        <taxon>Magnoliopsida</taxon>
        <taxon>eudicotyledons</taxon>
        <taxon>Gunneridae</taxon>
        <taxon>Pentapetalae</taxon>
        <taxon>rosids</taxon>
        <taxon>malvids</taxon>
        <taxon>Sapindales</taxon>
        <taxon>Sapindaceae</taxon>
        <taxon>Hippocastanoideae</taxon>
        <taxon>Acereae</taxon>
        <taxon>Acer</taxon>
    </lineage>
</organism>
<evidence type="ECO:0000313" key="3">
    <source>
        <dbReference type="Proteomes" id="UP001168877"/>
    </source>
</evidence>
<evidence type="ECO:0000256" key="1">
    <source>
        <dbReference type="SAM" id="MobiDB-lite"/>
    </source>
</evidence>